<dbReference type="PROSITE" id="PS50005">
    <property type="entry name" value="TPR"/>
    <property type="match status" value="1"/>
</dbReference>
<name>A0A813D293_POLGL</name>
<dbReference type="EMBL" id="CAJNNV010000267">
    <property type="protein sequence ID" value="CAE8582026.1"/>
    <property type="molecule type" value="Genomic_DNA"/>
</dbReference>
<organism evidence="3 4">
    <name type="scientific">Polarella glacialis</name>
    <name type="common">Dinoflagellate</name>
    <dbReference type="NCBI Taxonomy" id="89957"/>
    <lineage>
        <taxon>Eukaryota</taxon>
        <taxon>Sar</taxon>
        <taxon>Alveolata</taxon>
        <taxon>Dinophyceae</taxon>
        <taxon>Suessiales</taxon>
        <taxon>Suessiaceae</taxon>
        <taxon>Polarella</taxon>
    </lineage>
</organism>
<protein>
    <submittedName>
        <fullName evidence="3">Uncharacterized protein</fullName>
    </submittedName>
</protein>
<dbReference type="Pfam" id="PF11397">
    <property type="entry name" value="GlcNAc"/>
    <property type="match status" value="2"/>
</dbReference>
<reference evidence="3" key="1">
    <citation type="submission" date="2021-02" db="EMBL/GenBank/DDBJ databases">
        <authorList>
            <person name="Dougan E. K."/>
            <person name="Rhodes N."/>
            <person name="Thang M."/>
            <person name="Chan C."/>
        </authorList>
    </citation>
    <scope>NUCLEOTIDE SEQUENCE</scope>
</reference>
<dbReference type="InterPro" id="IPR019734">
    <property type="entry name" value="TPR_rpt"/>
</dbReference>
<gene>
    <name evidence="3" type="ORF">PGLA1383_LOCUS1025</name>
</gene>
<dbReference type="InterPro" id="IPR021067">
    <property type="entry name" value="Glycosyltransferase"/>
</dbReference>
<dbReference type="OrthoDB" id="417787at2759"/>
<proteinExistence type="predicted"/>
<sequence length="943" mass="104553">VSCNLQLQPHAAVRFRRMCDSEALEPGPAVRSWVQRRWQALGLDEGEASTTPGRSSGAVRSSPAASLRQTEVGQSAALARLGAALAGFASSGQPLLVTWTTGGRSFIQQALNFALSIRRHVPHLENQFVIVALDESAFTEIQDYGFQTLLHAVAKEDYPEYFGPRCAARTVYYAGVTQHLFCETNAFGMHFPLRLMCWRELILFSIFSHTIVKNDVLRSSSSPFESLPVYSPSLRVQVLLSAVSRGLELAVADSDVVVFRVCAPLPDPFPLLGLDADLEIATAPHRLNISRQWLDPEHVQQGKTSDLPTIFVSIASYRDSQCQYTILDLFRQARHPERIVVGVCHQVAKEDEECFLLDLDAWSPQIRTYFLCHDEAKGPCFARALIQQELMGDEDYYFQVDSHFRFVPGWDQLLLEQLAACPSPRPVLTSLQSAYELPRDQQPGEPDTAVMSRRETVTVLCADKFGDECPGQDDAFLRIKSRVCRTDFGHLPPPALFWTARFHFSRMEAARECLYDPYLDYIFFGEEISMAARLFTSGWDLFNPTKTIGYHLQSRFHRPFYTEVQVSELSLRRHRYAKARLYKLLGDERYAAAEGSVASPSLPYGLGTARTLAEYEKFCGVRFVDHTVSDHARRGGVATELLAPSWAEEARNELLSAKCFTDPEVWAGKGNADALARQFPDVLVKHGPPVELLRARELAKARVQELVLQGSQMPSSSPEVLLSLSRAWTHLGQVCDQVEDRQEAERSYQQALQLVAEADCSWLTDDDLNAGIFNGFLSLARAAALGGLGRFDEAKAAAAVSLAAVSHALGCAEDPPEAVEHLALDAVCLSHRFHEQTEDRAGLGRQCGHFRSLLHRLPRCTPASTARIAVLSDDAPPDDQEETIRARLLEALLLSMMASGTDEGELAAREVFTGFPEALCSSACLQRQLGLMQAGGLFLDLGS</sequence>
<dbReference type="PANTHER" id="PTHR34496:SF9">
    <property type="entry name" value="[SKP1-PROTEIN]-HYDROXYPROLINE N-ACETYLGLUCOSAMINYLTRANSFERASE"/>
    <property type="match status" value="1"/>
</dbReference>
<dbReference type="Gene3D" id="1.25.40.10">
    <property type="entry name" value="Tetratricopeptide repeat domain"/>
    <property type="match status" value="1"/>
</dbReference>
<evidence type="ECO:0000313" key="4">
    <source>
        <dbReference type="Proteomes" id="UP000654075"/>
    </source>
</evidence>
<keyword evidence="4" id="KW-1185">Reference proteome</keyword>
<dbReference type="AlphaFoldDB" id="A0A813D293"/>
<dbReference type="SUPFAM" id="SSF48452">
    <property type="entry name" value="TPR-like"/>
    <property type="match status" value="1"/>
</dbReference>
<comment type="caution">
    <text evidence="3">The sequence shown here is derived from an EMBL/GenBank/DDBJ whole genome shotgun (WGS) entry which is preliminary data.</text>
</comment>
<accession>A0A813D293</accession>
<dbReference type="PANTHER" id="PTHR34496">
    <property type="entry name" value="GLCNAC TRANSFERASE-RELATED"/>
    <property type="match status" value="1"/>
</dbReference>
<evidence type="ECO:0000313" key="3">
    <source>
        <dbReference type="EMBL" id="CAE8582026.1"/>
    </source>
</evidence>
<evidence type="ECO:0000256" key="1">
    <source>
        <dbReference type="PROSITE-ProRule" id="PRU00339"/>
    </source>
</evidence>
<evidence type="ECO:0000256" key="2">
    <source>
        <dbReference type="SAM" id="MobiDB-lite"/>
    </source>
</evidence>
<dbReference type="InterPro" id="IPR011990">
    <property type="entry name" value="TPR-like_helical_dom_sf"/>
</dbReference>
<keyword evidence="1" id="KW-0802">TPR repeat</keyword>
<feature type="repeat" description="TPR" evidence="1">
    <location>
        <begin position="725"/>
        <end position="758"/>
    </location>
</feature>
<feature type="non-terminal residue" evidence="3">
    <location>
        <position position="943"/>
    </location>
</feature>
<dbReference type="Proteomes" id="UP000654075">
    <property type="component" value="Unassembled WGS sequence"/>
</dbReference>
<feature type="region of interest" description="Disordered" evidence="2">
    <location>
        <begin position="44"/>
        <end position="67"/>
    </location>
</feature>